<dbReference type="AlphaFoldDB" id="A0A0C2X0K9"/>
<dbReference type="Proteomes" id="UP000054549">
    <property type="component" value="Unassembled WGS sequence"/>
</dbReference>
<dbReference type="InterPro" id="IPR014848">
    <property type="entry name" value="Rgp1"/>
</dbReference>
<sequence length="635" mass="68521">MSSWNVVVPESGGVLSARASWWNRGPGRDQPENYPGIQSRRELILYAYAQLSGWMVLLPQLTPHFSLPHAMKNLRAKLAKKTVVGGGSMDLTPSLARGKGHRPPRLRMKAGHGRSTSLAAGLISALMPPTPPGPPQSSPRYLLPPQASQRTVRSVSVNGDVKAGTDEADEDEDIDPEVPLPMFESQPSMLAVDLSLAPGESKTYTYSMTLPSVLPPTFKGRCIKFSYEFSVGVCRAGAGVGFGAAENGSAMASPPPSLASGNGVSRVMKVPIRVYNHVTVGRVPRPYDLLWPVGRRIWEKYQGTVADGIQITAAAERKGGGKQESVDELREYARKILAGRIKKADDGDYDEAESDEDVRIGCREAVEIVTRNPRKVSYDVSKDGVKVAVLTFTKSAYRLGETVLGVVEFNERRGRSRVLQMSAMLEAHEKLPSSLSPFSLEAMTRVHAEQHQSLVMSVLRTTFSLDIPSDAAPAFQVGVGDETRDGGLEWRVRLSLLVAIAKEDVSAGTEGVGIKGMVRDGPRGEWGSSWRASESVAPLQKMDHQEARIKDSSSGRGWAWYLASTILGVPSTEEETLSDSDEYDGIKADLGGGVGRGVRYGGGESGWKAMATEVVECTVPVSVWAGNTAFKAVNI</sequence>
<proteinExistence type="predicted"/>
<dbReference type="STRING" id="946122.A0A0C2X0K9"/>
<dbReference type="HOGENOM" id="CLU_432910_0_0_1"/>
<protein>
    <recommendedName>
        <fullName evidence="4">Rgp1-domain-containing protein</fullName>
    </recommendedName>
</protein>
<evidence type="ECO:0000313" key="3">
    <source>
        <dbReference type="Proteomes" id="UP000054549"/>
    </source>
</evidence>
<dbReference type="Pfam" id="PF08737">
    <property type="entry name" value="Rgp1"/>
    <property type="match status" value="1"/>
</dbReference>
<evidence type="ECO:0000313" key="2">
    <source>
        <dbReference type="EMBL" id="KIL62218.1"/>
    </source>
</evidence>
<dbReference type="PANTHER" id="PTHR12507">
    <property type="entry name" value="REDUCED GROWTH PHENOTYPE 1 RGP1, YEAST -RELATED"/>
    <property type="match status" value="1"/>
</dbReference>
<feature type="compositionally biased region" description="Basic residues" evidence="1">
    <location>
        <begin position="98"/>
        <end position="112"/>
    </location>
</feature>
<evidence type="ECO:0000256" key="1">
    <source>
        <dbReference type="SAM" id="MobiDB-lite"/>
    </source>
</evidence>
<feature type="compositionally biased region" description="Polar residues" evidence="1">
    <location>
        <begin position="146"/>
        <end position="157"/>
    </location>
</feature>
<keyword evidence="3" id="KW-1185">Reference proteome</keyword>
<feature type="region of interest" description="Disordered" evidence="1">
    <location>
        <begin position="89"/>
        <end position="112"/>
    </location>
</feature>
<dbReference type="EMBL" id="KN818274">
    <property type="protein sequence ID" value="KIL62218.1"/>
    <property type="molecule type" value="Genomic_DNA"/>
</dbReference>
<name>A0A0C2X0K9_AMAMK</name>
<dbReference type="OrthoDB" id="1918at2759"/>
<accession>A0A0C2X0K9</accession>
<reference evidence="2 3" key="1">
    <citation type="submission" date="2014-04" db="EMBL/GenBank/DDBJ databases">
        <title>Evolutionary Origins and Diversification of the Mycorrhizal Mutualists.</title>
        <authorList>
            <consortium name="DOE Joint Genome Institute"/>
            <consortium name="Mycorrhizal Genomics Consortium"/>
            <person name="Kohler A."/>
            <person name="Kuo A."/>
            <person name="Nagy L.G."/>
            <person name="Floudas D."/>
            <person name="Copeland A."/>
            <person name="Barry K.W."/>
            <person name="Cichocki N."/>
            <person name="Veneault-Fourrey C."/>
            <person name="LaButti K."/>
            <person name="Lindquist E.A."/>
            <person name="Lipzen A."/>
            <person name="Lundell T."/>
            <person name="Morin E."/>
            <person name="Murat C."/>
            <person name="Riley R."/>
            <person name="Ohm R."/>
            <person name="Sun H."/>
            <person name="Tunlid A."/>
            <person name="Henrissat B."/>
            <person name="Grigoriev I.V."/>
            <person name="Hibbett D.S."/>
            <person name="Martin F."/>
        </authorList>
    </citation>
    <scope>NUCLEOTIDE SEQUENCE [LARGE SCALE GENOMIC DNA]</scope>
    <source>
        <strain evidence="2 3">Koide BX008</strain>
    </source>
</reference>
<gene>
    <name evidence="2" type="ORF">M378DRAFT_129177</name>
</gene>
<dbReference type="FunCoup" id="A0A0C2X0K9">
    <property type="interactions" value="31"/>
</dbReference>
<organism evidence="2 3">
    <name type="scientific">Amanita muscaria (strain Koide BX008)</name>
    <dbReference type="NCBI Taxonomy" id="946122"/>
    <lineage>
        <taxon>Eukaryota</taxon>
        <taxon>Fungi</taxon>
        <taxon>Dikarya</taxon>
        <taxon>Basidiomycota</taxon>
        <taxon>Agaricomycotina</taxon>
        <taxon>Agaricomycetes</taxon>
        <taxon>Agaricomycetidae</taxon>
        <taxon>Agaricales</taxon>
        <taxon>Pluteineae</taxon>
        <taxon>Amanitaceae</taxon>
        <taxon>Amanita</taxon>
    </lineage>
</organism>
<dbReference type="InParanoid" id="A0A0C2X0K9"/>
<feature type="compositionally biased region" description="Pro residues" evidence="1">
    <location>
        <begin position="128"/>
        <end position="137"/>
    </location>
</feature>
<evidence type="ECO:0008006" key="4">
    <source>
        <dbReference type="Google" id="ProtNLM"/>
    </source>
</evidence>
<feature type="region of interest" description="Disordered" evidence="1">
    <location>
        <begin position="124"/>
        <end position="174"/>
    </location>
</feature>